<keyword evidence="1 4" id="KW-0378">Hydrolase</keyword>
<dbReference type="Gene3D" id="3.40.1090.10">
    <property type="entry name" value="Cytosolic phospholipase A2 catalytic domain"/>
    <property type="match status" value="1"/>
</dbReference>
<keyword evidence="2 4" id="KW-0442">Lipid degradation</keyword>
<dbReference type="PANTHER" id="PTHR24185">
    <property type="entry name" value="CALCIUM-INDEPENDENT PHOSPHOLIPASE A2-GAMMA"/>
    <property type="match status" value="1"/>
</dbReference>
<keyword evidence="3 4" id="KW-0443">Lipid metabolism</keyword>
<keyword evidence="7" id="KW-1185">Reference proteome</keyword>
<name>A0A176S6X3_9GAMM</name>
<dbReference type="Pfam" id="PF01734">
    <property type="entry name" value="Patatin"/>
    <property type="match status" value="1"/>
</dbReference>
<dbReference type="AlphaFoldDB" id="A0A176S6X3"/>
<evidence type="ECO:0000256" key="1">
    <source>
        <dbReference type="ARBA" id="ARBA00022801"/>
    </source>
</evidence>
<proteinExistence type="predicted"/>
<protein>
    <submittedName>
        <fullName evidence="6">Patatin-family protein</fullName>
    </submittedName>
</protein>
<dbReference type="InterPro" id="IPR002641">
    <property type="entry name" value="PNPLA_dom"/>
</dbReference>
<dbReference type="GO" id="GO:0016042">
    <property type="term" value="P:lipid catabolic process"/>
    <property type="evidence" value="ECO:0007669"/>
    <property type="project" value="UniProtKB-UniRule"/>
</dbReference>
<feature type="domain" description="PNPLA" evidence="5">
    <location>
        <begin position="5"/>
        <end position="188"/>
    </location>
</feature>
<comment type="caution">
    <text evidence="4">Lacks conserved residue(s) required for the propagation of feature annotation.</text>
</comment>
<feature type="short sequence motif" description="GXGXXG" evidence="4">
    <location>
        <begin position="9"/>
        <end position="14"/>
    </location>
</feature>
<dbReference type="PATRIC" id="fig|1003181.4.peg.756"/>
<evidence type="ECO:0000256" key="3">
    <source>
        <dbReference type="ARBA" id="ARBA00023098"/>
    </source>
</evidence>
<dbReference type="PROSITE" id="PS51635">
    <property type="entry name" value="PNPLA"/>
    <property type="match status" value="1"/>
</dbReference>
<feature type="active site" description="Proton acceptor" evidence="4">
    <location>
        <position position="174"/>
    </location>
</feature>
<dbReference type="InterPro" id="IPR016035">
    <property type="entry name" value="Acyl_Trfase/lysoPLipase"/>
</dbReference>
<dbReference type="GO" id="GO:0016020">
    <property type="term" value="C:membrane"/>
    <property type="evidence" value="ECO:0007669"/>
    <property type="project" value="TreeGrafter"/>
</dbReference>
<dbReference type="EMBL" id="LUTY01000239">
    <property type="protein sequence ID" value="OAD23648.1"/>
    <property type="molecule type" value="Genomic_DNA"/>
</dbReference>
<comment type="caution">
    <text evidence="6">The sequence shown here is derived from an EMBL/GenBank/DDBJ whole genome shotgun (WGS) entry which is preliminary data.</text>
</comment>
<evidence type="ECO:0000313" key="7">
    <source>
        <dbReference type="Proteomes" id="UP000076962"/>
    </source>
</evidence>
<feature type="active site" description="Nucleophile" evidence="4">
    <location>
        <position position="43"/>
    </location>
</feature>
<dbReference type="Proteomes" id="UP000076962">
    <property type="component" value="Unassembled WGS sequence"/>
</dbReference>
<evidence type="ECO:0000256" key="4">
    <source>
        <dbReference type="PROSITE-ProRule" id="PRU01161"/>
    </source>
</evidence>
<feature type="short sequence motif" description="GXSXG" evidence="4">
    <location>
        <begin position="41"/>
        <end position="45"/>
    </location>
</feature>
<dbReference type="GO" id="GO:0006631">
    <property type="term" value="P:fatty acid metabolic process"/>
    <property type="evidence" value="ECO:0007669"/>
    <property type="project" value="TreeGrafter"/>
</dbReference>
<evidence type="ECO:0000313" key="6">
    <source>
        <dbReference type="EMBL" id="OAD23648.1"/>
    </source>
</evidence>
<dbReference type="SUPFAM" id="SSF52151">
    <property type="entry name" value="FabD/lysophospholipase-like"/>
    <property type="match status" value="1"/>
</dbReference>
<accession>A0A176S6X3</accession>
<dbReference type="GO" id="GO:0004620">
    <property type="term" value="F:phospholipase activity"/>
    <property type="evidence" value="ECO:0007669"/>
    <property type="project" value="TreeGrafter"/>
</dbReference>
<evidence type="ECO:0000256" key="2">
    <source>
        <dbReference type="ARBA" id="ARBA00022963"/>
    </source>
</evidence>
<evidence type="ECO:0000259" key="5">
    <source>
        <dbReference type="PROSITE" id="PS51635"/>
    </source>
</evidence>
<dbReference type="PANTHER" id="PTHR24185:SF1">
    <property type="entry name" value="CALCIUM-INDEPENDENT PHOSPHOLIPASE A2-GAMMA"/>
    <property type="match status" value="1"/>
</dbReference>
<gene>
    <name evidence="6" type="ORF">THIOM_000514</name>
</gene>
<sequence>MKKILQIDGGGIMGIIPATVLEHLEKKLDTPLGECFDLITGISTGAIIGGAIAAGVPAEKVAQLYIDKSKTLITRRSLWNPKNWGCSKYDRQPFLEEIAKIEINKQNEEGNQILLGELKLSELKTRFMSTSFNLCSQRTHFLKSWEEAGKYPLIDVMSWSGLSAAYYFGQINVDDYQWYHYQPDYYEQYCQEDKPGTVNIIRKKGAIFQDEGQGTHNNALIHILMEILANQWTDDDIYILSLGAGNLDQYTPYHKAKHINKQKRLSLIARNDFIVDQVLASIFVSRNNPKIEFKRIDIIVKKEEYGFDKIEYLKQYKEYGVELALQLTDDELKVFF</sequence>
<organism evidence="6 7">
    <name type="scientific">Candidatus Thiomargarita nelsonii</name>
    <dbReference type="NCBI Taxonomy" id="1003181"/>
    <lineage>
        <taxon>Bacteria</taxon>
        <taxon>Pseudomonadati</taxon>
        <taxon>Pseudomonadota</taxon>
        <taxon>Gammaproteobacteria</taxon>
        <taxon>Thiotrichales</taxon>
        <taxon>Thiotrichaceae</taxon>
        <taxon>Thiomargarita</taxon>
    </lineage>
</organism>
<reference evidence="6 7" key="1">
    <citation type="submission" date="2016-05" db="EMBL/GenBank/DDBJ databases">
        <title>Single-cell genome of chain-forming Candidatus Thiomargarita nelsonii and comparison to other large sulfur-oxidizing bacteria.</title>
        <authorList>
            <person name="Winkel M."/>
            <person name="Salman V."/>
            <person name="Woyke T."/>
            <person name="Schulz-Vogt H."/>
            <person name="Richter M."/>
            <person name="Flood B."/>
            <person name="Bailey J."/>
            <person name="Amann R."/>
            <person name="Mussmann M."/>
        </authorList>
    </citation>
    <scope>NUCLEOTIDE SEQUENCE [LARGE SCALE GENOMIC DNA]</scope>
    <source>
        <strain evidence="6 7">THI036</strain>
    </source>
</reference>